<feature type="transmembrane region" description="Helical" evidence="1">
    <location>
        <begin position="127"/>
        <end position="145"/>
    </location>
</feature>
<proteinExistence type="predicted"/>
<dbReference type="InterPro" id="IPR052712">
    <property type="entry name" value="Acid_resist_chaperone_HdeD"/>
</dbReference>
<sequence>MNPSLLSTLSRNWWLLLLRGLFAIMFGIAAFSWPGLTLALLVLMWGIYAGLDGLFAIIAAIKGGTPAPRWWLALVGLLGLGAAAVCIVNPGIAIAVIIMIIGWTSIIRGIFEIVGAIGLRKEIEGEWWLILSGLFSILLGVIFVTRPGAGALAMIWLIAAMAIVAGIAMVLLSLRLRRHAKQAG</sequence>
<organism evidence="2 3">
    <name type="scientific">Haloferula rosea</name>
    <dbReference type="NCBI Taxonomy" id="490093"/>
    <lineage>
        <taxon>Bacteria</taxon>
        <taxon>Pseudomonadati</taxon>
        <taxon>Verrucomicrobiota</taxon>
        <taxon>Verrucomicrobiia</taxon>
        <taxon>Verrucomicrobiales</taxon>
        <taxon>Verrucomicrobiaceae</taxon>
        <taxon>Haloferula</taxon>
    </lineage>
</organism>
<keyword evidence="1" id="KW-1133">Transmembrane helix</keyword>
<feature type="transmembrane region" description="Helical" evidence="1">
    <location>
        <begin position="12"/>
        <end position="31"/>
    </location>
</feature>
<reference evidence="2" key="1">
    <citation type="submission" date="2021-01" db="EMBL/GenBank/DDBJ databases">
        <title>Modified the classification status of verrucomicrobia.</title>
        <authorList>
            <person name="Feng X."/>
        </authorList>
    </citation>
    <scope>NUCLEOTIDE SEQUENCE</scope>
    <source>
        <strain evidence="2">KCTC 22201</strain>
    </source>
</reference>
<feature type="transmembrane region" description="Helical" evidence="1">
    <location>
        <begin position="151"/>
        <end position="174"/>
    </location>
</feature>
<dbReference type="GO" id="GO:0005886">
    <property type="term" value="C:plasma membrane"/>
    <property type="evidence" value="ECO:0007669"/>
    <property type="project" value="TreeGrafter"/>
</dbReference>
<dbReference type="RefSeq" id="WP_200277252.1">
    <property type="nucleotide sequence ID" value="NZ_JAENII010000003.1"/>
</dbReference>
<keyword evidence="3" id="KW-1185">Reference proteome</keyword>
<dbReference type="InterPro" id="IPR005325">
    <property type="entry name" value="DUF308_memb"/>
</dbReference>
<keyword evidence="1" id="KW-0812">Transmembrane</keyword>
<dbReference type="AlphaFoldDB" id="A0A934VET7"/>
<name>A0A934VET7_9BACT</name>
<gene>
    <name evidence="2" type="ORF">JIN81_05015</name>
</gene>
<feature type="transmembrane region" description="Helical" evidence="1">
    <location>
        <begin position="73"/>
        <end position="106"/>
    </location>
</feature>
<dbReference type="Pfam" id="PF03729">
    <property type="entry name" value="DUF308"/>
    <property type="match status" value="1"/>
</dbReference>
<dbReference type="PANTHER" id="PTHR34989:SF1">
    <property type="entry name" value="PROTEIN HDED"/>
    <property type="match status" value="1"/>
</dbReference>
<dbReference type="PANTHER" id="PTHR34989">
    <property type="entry name" value="PROTEIN HDED"/>
    <property type="match status" value="1"/>
</dbReference>
<dbReference type="EMBL" id="JAENII010000003">
    <property type="protein sequence ID" value="MBK1826366.1"/>
    <property type="molecule type" value="Genomic_DNA"/>
</dbReference>
<feature type="transmembrane region" description="Helical" evidence="1">
    <location>
        <begin position="38"/>
        <end position="61"/>
    </location>
</feature>
<dbReference type="Proteomes" id="UP000658278">
    <property type="component" value="Unassembled WGS sequence"/>
</dbReference>
<evidence type="ECO:0000313" key="3">
    <source>
        <dbReference type="Proteomes" id="UP000658278"/>
    </source>
</evidence>
<keyword evidence="1" id="KW-0472">Membrane</keyword>
<comment type="caution">
    <text evidence="2">The sequence shown here is derived from an EMBL/GenBank/DDBJ whole genome shotgun (WGS) entry which is preliminary data.</text>
</comment>
<evidence type="ECO:0000313" key="2">
    <source>
        <dbReference type="EMBL" id="MBK1826366.1"/>
    </source>
</evidence>
<accession>A0A934VET7</accession>
<evidence type="ECO:0000256" key="1">
    <source>
        <dbReference type="SAM" id="Phobius"/>
    </source>
</evidence>
<protein>
    <submittedName>
        <fullName evidence="2">HdeD family acid-resistance protein</fullName>
    </submittedName>
</protein>